<dbReference type="SUPFAM" id="SSF49373">
    <property type="entry name" value="Invasin/intimin cell-adhesion fragments"/>
    <property type="match status" value="1"/>
</dbReference>
<dbReference type="EMBL" id="CP124543">
    <property type="protein sequence ID" value="WGV25424.1"/>
    <property type="molecule type" value="Genomic_DNA"/>
</dbReference>
<accession>A0AAJ6P936</accession>
<dbReference type="RefSeq" id="WP_281482724.1">
    <property type="nucleotide sequence ID" value="NZ_CP124543.1"/>
</dbReference>
<dbReference type="KEGG" id="hbq:QI031_27410"/>
<keyword evidence="3" id="KW-1185">Reference proteome</keyword>
<name>A0AAJ6P936_9CYAN</name>
<evidence type="ECO:0000313" key="3">
    <source>
        <dbReference type="Proteomes" id="UP001223520"/>
    </source>
</evidence>
<organism evidence="2 3">
    <name type="scientific">Halotia branconii CENA392</name>
    <dbReference type="NCBI Taxonomy" id="1539056"/>
    <lineage>
        <taxon>Bacteria</taxon>
        <taxon>Bacillati</taxon>
        <taxon>Cyanobacteriota</taxon>
        <taxon>Cyanophyceae</taxon>
        <taxon>Nostocales</taxon>
        <taxon>Nodulariaceae</taxon>
        <taxon>Halotia</taxon>
    </lineage>
</organism>
<dbReference type="InterPro" id="IPR013783">
    <property type="entry name" value="Ig-like_fold"/>
</dbReference>
<evidence type="ECO:0000313" key="2">
    <source>
        <dbReference type="EMBL" id="WGV25424.1"/>
    </source>
</evidence>
<feature type="region of interest" description="Disordered" evidence="1">
    <location>
        <begin position="1263"/>
        <end position="1290"/>
    </location>
</feature>
<proteinExistence type="predicted"/>
<evidence type="ECO:0000256" key="1">
    <source>
        <dbReference type="SAM" id="MobiDB-lite"/>
    </source>
</evidence>
<feature type="compositionally biased region" description="Polar residues" evidence="1">
    <location>
        <begin position="1268"/>
        <end position="1279"/>
    </location>
</feature>
<dbReference type="Proteomes" id="UP001223520">
    <property type="component" value="Chromosome"/>
</dbReference>
<reference evidence="2 3" key="1">
    <citation type="journal article" date="2023" name="Limnol Oceanogr Lett">
        <title>Environmental adaptations by the intertidal Antarctic cyanobacterium Halotia branconii CENA392 as revealed using long-read genome sequencing.</title>
        <authorList>
            <person name="Dextro R.B."/>
            <person name="Delbaje E."/>
            <person name="Freitas P.N.N."/>
            <person name="Geraldes V."/>
            <person name="Pinto E."/>
            <person name="Long P.F."/>
            <person name="Fiore M.F."/>
        </authorList>
    </citation>
    <scope>NUCLEOTIDE SEQUENCE [LARGE SCALE GENOMIC DNA]</scope>
    <source>
        <strain evidence="2 3">CENA392</strain>
    </source>
</reference>
<gene>
    <name evidence="2" type="ORF">QI031_27410</name>
</gene>
<sequence length="1290" mass="141413">MNPRLHHANTLNLKLMGAMPIVALSLVLYPATVKAEPNNESLAANLSLPANTTIEAQEQENKLAENSIDSNSPDLLENSQQQFPHIQSPATSSISIDLADTSTSDIELTKTKIQPFQSENSIQLLKGLRKVAKLEEKKNNIQPALFSPASSIEIQPFQPTTSTPLPRGLRKIAQIAEDKETIPSTSSVSTAVKILTPMANTVVDIPATTVMLQFPADSQVELRVNGTLVDPALVGRTETDATTNLITQTWYGVSLQEGANTISAQIVASAEPPTTVQVVVRGAPQQLKLATVESRIPADGRSIATIKGQLIDASGNRSNRDAVVTLTATAGKFIGADFKPDQPGFQVEAKAGQFTANLRSHLEAETVTIRATTNDLEAFTQLQFETALRPSLVTGVVDVRLGARGTNYYGSFRDFLRPDKDTSTQLDFNSAVFATGAIGEWLFTGAYNSSRSLNEDCDCNNRLFRSYQFSEQNYPVYGDSSQVDVTTPSIDSVYLRFERSTGIPGTTPDYAMWGDYNTEEFARSSQQFTSITRQLHGFKANYNLGNFQITGFYGNHLEGFQRDTIAPDGTSGYYFLSRRILVPGSENVFIELEELNRPGTVLQREQLNRGSDYEIDYDRGTLLFREPILRTDIDATGQVLVRRLVVSYQYDSQDSDSNIYAGRLQYNLSRNLNNESWLGATYVKENQGVRGFELYGADTMISLGSQGKLTAEYAHSTNDSDLMGRVRGEAYRLEAEGKVTNAIQGRAYYRYADTGFANNATISFVPGQTRYGAQLTAKLTSSTNARVQYDHEDNFGIAPQPLDTFEELFSPRLEAIPGSKVNNSLTTISAGIQQRLGKAIFDVDWIHRNREDRIPNSALSSNSDQLRSRFSVPIAKNLTFQAQNELTLSSDQDTVYPDRTILGLNWAAMPGVNISLAQQFYTSGQFSGNSITSLSVNGEHKLGSDTTLTGRYSILGGANEVTTQGAIGLNNRWSIAPGLRLNLAYEHVFGNFFGRTATGQQYAQPFAFGQSASSIGFNGGDSYSVGLEYSDNPQFQASARYEYRTSSGGSNTVISAAATGKISPALTALVRYQQAGSSNQKLTGLGDTANLKLGLAYRDPKNDKFNALLRYEYRKNPALIPDTIFLGSGTGSEDHTFALETIYAPNWQWEFYGKYALRNSTSYIASDLAGTSTVNLAQIRATYRLGYSMDLVGEARWIGQSNYTETGFVVETGYYLSPNLRLAAGYVFGQVDDRDFSGTRSAGGPYLGITLKLNELFEGFGQQKPVPRQQQESQSQPAVNQVKEVGKLKI</sequence>
<dbReference type="InterPro" id="IPR008964">
    <property type="entry name" value="Invasin/intimin_cell_adhesion"/>
</dbReference>
<keyword evidence="2" id="KW-0675">Receptor</keyword>
<dbReference type="SUPFAM" id="SSF56935">
    <property type="entry name" value="Porins"/>
    <property type="match status" value="1"/>
</dbReference>
<protein>
    <submittedName>
        <fullName evidence="2">TonB-dependent receptor</fullName>
    </submittedName>
</protein>
<dbReference type="Gene3D" id="2.60.40.10">
    <property type="entry name" value="Immunoglobulins"/>
    <property type="match status" value="1"/>
</dbReference>